<feature type="domain" description="Amine oxidase" evidence="1">
    <location>
        <begin position="107"/>
        <end position="341"/>
    </location>
</feature>
<dbReference type="EMBL" id="JAHRID010000002">
    <property type="protein sequence ID" value="MBV2128837.1"/>
    <property type="molecule type" value="Genomic_DNA"/>
</dbReference>
<dbReference type="Pfam" id="PF13450">
    <property type="entry name" value="NAD_binding_8"/>
    <property type="match status" value="1"/>
</dbReference>
<organism evidence="2 3">
    <name type="scientific">Arsukibacterium indicum</name>
    <dbReference type="NCBI Taxonomy" id="2848612"/>
    <lineage>
        <taxon>Bacteria</taxon>
        <taxon>Pseudomonadati</taxon>
        <taxon>Pseudomonadota</taxon>
        <taxon>Gammaproteobacteria</taxon>
        <taxon>Chromatiales</taxon>
        <taxon>Chromatiaceae</taxon>
        <taxon>Arsukibacterium</taxon>
    </lineage>
</organism>
<dbReference type="PANTHER" id="PTHR16128">
    <property type="entry name" value="FAD/NAD(P)-BINDING OXIDOREDUCTASE FAMILY PROTEIN"/>
    <property type="match status" value="1"/>
</dbReference>
<comment type="caution">
    <text evidence="2">The sequence shown here is derived from an EMBL/GenBank/DDBJ whole genome shotgun (WGS) entry which is preliminary data.</text>
</comment>
<gene>
    <name evidence="2" type="ORF">KQY15_06995</name>
</gene>
<dbReference type="InterPro" id="IPR002937">
    <property type="entry name" value="Amino_oxidase"/>
</dbReference>
<dbReference type="Proteomes" id="UP000704611">
    <property type="component" value="Unassembled WGS sequence"/>
</dbReference>
<protein>
    <submittedName>
        <fullName evidence="2">FAD-dependent oxidoreductase</fullName>
    </submittedName>
</protein>
<accession>A0ABS6MKS9</accession>
<proteinExistence type="predicted"/>
<evidence type="ECO:0000259" key="1">
    <source>
        <dbReference type="Pfam" id="PF01593"/>
    </source>
</evidence>
<sequence>MTVAVVGAGMAGAAAASTLRAMGFSVEVFDKSRAVGGRMSSKRQEHGYLDLGAQYFTARTPLFKQQVEQWLATEVVTCWPADCYKYELGRLTASADTTSRFIGNPSMHTPVKALLAGQSVHLNCRISRLRFVSSGLQTQTEAAGWYLFDQHNNSFGPYQALILTLPPVQLQTLLATTFMPAEPGYSDIHQLITQLQPQVLLPCWAVSLQLAAPIATAADAIFVKEGNLSWLARQNSKPGRVNKADNWLVHFSAQSTAVHLRAEPQELVALAKAEMELIFQQTFTVSNATTHRWLYAQINPAVSQIKPDYHAGLKLAFAGDWMLGGRVENAYLSGVAAAREVSADV</sequence>
<keyword evidence="3" id="KW-1185">Reference proteome</keyword>
<reference evidence="2 3" key="1">
    <citation type="submission" date="2021-06" db="EMBL/GenBank/DDBJ databases">
        <title>Rheinheimera indica sp. nov., isolated from deep-sea sediment.</title>
        <authorList>
            <person name="Wang Z."/>
            <person name="Zhang X.-Y."/>
        </authorList>
    </citation>
    <scope>NUCLEOTIDE SEQUENCE [LARGE SCALE GENOMIC DNA]</scope>
    <source>
        <strain evidence="2 3">SM2107</strain>
    </source>
</reference>
<dbReference type="RefSeq" id="WP_217668463.1">
    <property type="nucleotide sequence ID" value="NZ_JAHRID010000002.1"/>
</dbReference>
<name>A0ABS6MKS9_9GAMM</name>
<evidence type="ECO:0000313" key="2">
    <source>
        <dbReference type="EMBL" id="MBV2128837.1"/>
    </source>
</evidence>
<evidence type="ECO:0000313" key="3">
    <source>
        <dbReference type="Proteomes" id="UP000704611"/>
    </source>
</evidence>
<dbReference type="Pfam" id="PF01593">
    <property type="entry name" value="Amino_oxidase"/>
    <property type="match status" value="1"/>
</dbReference>
<dbReference type="PANTHER" id="PTHR16128:SF5">
    <property type="entry name" value="FAD_NAD(P)-BINDING OXIDOREDUCTASE FAMILY PROTEIN"/>
    <property type="match status" value="1"/>
</dbReference>